<comment type="caution">
    <text evidence="1">The sequence shown here is derived from an EMBL/GenBank/DDBJ whole genome shotgun (WGS) entry which is preliminary data.</text>
</comment>
<feature type="non-terminal residue" evidence="1">
    <location>
        <position position="1"/>
    </location>
</feature>
<accession>X1D921</accession>
<proteinExistence type="predicted"/>
<sequence length="212" mass="23186">ALICFALWACSKPEPEPVKQPTPVQAQRSIDAIADEYLSALLNRYPEMGTNYSIPGARHDRLTDKSMAALAAWQAREDAWLGELEAIGEPGKTGTREWVSFGILHSTLARSIAARLCRTELWSASSATAWHTVVPSIFEIQPVDTPELQQQALDRLSRLAVYIDTEIDNLREGLALGFSAPRVTVAKVPGEIRSLLNDDSPLLSPGKRAGNP</sequence>
<organism evidence="1">
    <name type="scientific">marine sediment metagenome</name>
    <dbReference type="NCBI Taxonomy" id="412755"/>
    <lineage>
        <taxon>unclassified sequences</taxon>
        <taxon>metagenomes</taxon>
        <taxon>ecological metagenomes</taxon>
    </lineage>
</organism>
<feature type="non-terminal residue" evidence="1">
    <location>
        <position position="212"/>
    </location>
</feature>
<dbReference type="AlphaFoldDB" id="X1D921"/>
<name>X1D921_9ZZZZ</name>
<gene>
    <name evidence="1" type="ORF">S01H4_58847</name>
</gene>
<dbReference type="InterPro" id="IPR010281">
    <property type="entry name" value="DUF885"/>
</dbReference>
<evidence type="ECO:0000313" key="1">
    <source>
        <dbReference type="EMBL" id="GAH17271.1"/>
    </source>
</evidence>
<reference evidence="1" key="1">
    <citation type="journal article" date="2014" name="Front. Microbiol.">
        <title>High frequency of phylogenetically diverse reductive dehalogenase-homologous genes in deep subseafloor sedimentary metagenomes.</title>
        <authorList>
            <person name="Kawai M."/>
            <person name="Futagami T."/>
            <person name="Toyoda A."/>
            <person name="Takaki Y."/>
            <person name="Nishi S."/>
            <person name="Hori S."/>
            <person name="Arai W."/>
            <person name="Tsubouchi T."/>
            <person name="Morono Y."/>
            <person name="Uchiyama I."/>
            <person name="Ito T."/>
            <person name="Fujiyama A."/>
            <person name="Inagaki F."/>
            <person name="Takami H."/>
        </authorList>
    </citation>
    <scope>NUCLEOTIDE SEQUENCE</scope>
    <source>
        <strain evidence="1">Expedition CK06-06</strain>
    </source>
</reference>
<protein>
    <submittedName>
        <fullName evidence="1">Uncharacterized protein</fullName>
    </submittedName>
</protein>
<dbReference type="Pfam" id="PF05960">
    <property type="entry name" value="DUF885"/>
    <property type="match status" value="1"/>
</dbReference>
<dbReference type="EMBL" id="BART01034432">
    <property type="protein sequence ID" value="GAH17271.1"/>
    <property type="molecule type" value="Genomic_DNA"/>
</dbReference>